<protein>
    <recommendedName>
        <fullName evidence="12">DNA 3'-5' helicase</fullName>
        <ecNumber evidence="12">5.6.2.4</ecNumber>
    </recommendedName>
</protein>
<keyword evidence="18" id="KW-1185">Reference proteome</keyword>
<dbReference type="GO" id="GO:0000725">
    <property type="term" value="P:recombinational repair"/>
    <property type="evidence" value="ECO:0007669"/>
    <property type="project" value="TreeGrafter"/>
</dbReference>
<dbReference type="GO" id="GO:0004527">
    <property type="term" value="F:exonuclease activity"/>
    <property type="evidence" value="ECO:0007669"/>
    <property type="project" value="UniProtKB-KW"/>
</dbReference>
<evidence type="ECO:0000256" key="10">
    <source>
        <dbReference type="ARBA" id="ARBA00023235"/>
    </source>
</evidence>
<reference evidence="17 18" key="1">
    <citation type="submission" date="2019-03" db="EMBL/GenBank/DDBJ databases">
        <title>Draft genome sequence data and analysis of a Fermenting Bacterium, Soehngenia longevitae strain 1933PT, isolated from petroleum reservoir in Azerbaijan.</title>
        <authorList>
            <person name="Grouzdev D.S."/>
            <person name="Bidzhieva S.K."/>
            <person name="Sokolova D.S."/>
            <person name="Tourova T.P."/>
            <person name="Poltaraus A.B."/>
            <person name="Nazina T.N."/>
        </authorList>
    </citation>
    <scope>NUCLEOTIDE SEQUENCE [LARGE SCALE GENOMIC DNA]</scope>
    <source>
        <strain evidence="17 18">1933P</strain>
    </source>
</reference>
<dbReference type="InterPro" id="IPR011604">
    <property type="entry name" value="PDDEXK-like_dom_sf"/>
</dbReference>
<dbReference type="InterPro" id="IPR014017">
    <property type="entry name" value="DNA_helicase_UvrD-like_C"/>
</dbReference>
<gene>
    <name evidence="17" type="ORF">E4100_04330</name>
</gene>
<evidence type="ECO:0000256" key="13">
    <source>
        <dbReference type="ARBA" id="ARBA00048988"/>
    </source>
</evidence>
<dbReference type="GO" id="GO:0003677">
    <property type="term" value="F:DNA binding"/>
    <property type="evidence" value="ECO:0007669"/>
    <property type="project" value="UniProtKB-KW"/>
</dbReference>
<dbReference type="SUPFAM" id="SSF52540">
    <property type="entry name" value="P-loop containing nucleoside triphosphate hydrolases"/>
    <property type="match status" value="1"/>
</dbReference>
<organism evidence="17 18">
    <name type="scientific">Soehngenia longivitae</name>
    <dbReference type="NCBI Taxonomy" id="2562294"/>
    <lineage>
        <taxon>Bacteria</taxon>
        <taxon>Bacillati</taxon>
        <taxon>Bacillota</taxon>
        <taxon>Tissierellia</taxon>
        <taxon>Tissierellales</taxon>
        <taxon>Tissierellaceae</taxon>
        <taxon>Soehngenia</taxon>
    </lineage>
</organism>
<proteinExistence type="predicted"/>
<evidence type="ECO:0000256" key="14">
    <source>
        <dbReference type="PROSITE-ProRule" id="PRU00560"/>
    </source>
</evidence>
<evidence type="ECO:0000256" key="9">
    <source>
        <dbReference type="ARBA" id="ARBA00023204"/>
    </source>
</evidence>
<dbReference type="PROSITE" id="PS51198">
    <property type="entry name" value="UVRD_HELICASE_ATP_BIND"/>
    <property type="match status" value="1"/>
</dbReference>
<dbReference type="AlphaFoldDB" id="A0A4Z0D7F7"/>
<evidence type="ECO:0000256" key="11">
    <source>
        <dbReference type="ARBA" id="ARBA00034617"/>
    </source>
</evidence>
<dbReference type="Gene3D" id="3.90.320.10">
    <property type="match status" value="1"/>
</dbReference>
<keyword evidence="4 14" id="KW-0378">Hydrolase</keyword>
<keyword evidence="5 14" id="KW-0347">Helicase</keyword>
<evidence type="ECO:0000256" key="4">
    <source>
        <dbReference type="ARBA" id="ARBA00022801"/>
    </source>
</evidence>
<dbReference type="PANTHER" id="PTHR11070">
    <property type="entry name" value="UVRD / RECB / PCRA DNA HELICASE FAMILY MEMBER"/>
    <property type="match status" value="1"/>
</dbReference>
<keyword evidence="2 14" id="KW-0547">Nucleotide-binding</keyword>
<dbReference type="Pfam" id="PF12705">
    <property type="entry name" value="PDDEXK_1"/>
    <property type="match status" value="1"/>
</dbReference>
<dbReference type="GO" id="GO:0033202">
    <property type="term" value="C:DNA helicase complex"/>
    <property type="evidence" value="ECO:0007669"/>
    <property type="project" value="TreeGrafter"/>
</dbReference>
<keyword evidence="3" id="KW-0227">DNA damage</keyword>
<evidence type="ECO:0000256" key="8">
    <source>
        <dbReference type="ARBA" id="ARBA00023125"/>
    </source>
</evidence>
<dbReference type="OrthoDB" id="9810135at2"/>
<evidence type="ECO:0000313" key="17">
    <source>
        <dbReference type="EMBL" id="TFZ40789.1"/>
    </source>
</evidence>
<keyword evidence="6" id="KW-0269">Exonuclease</keyword>
<comment type="caution">
    <text evidence="17">The sequence shown here is derived from an EMBL/GenBank/DDBJ whole genome shotgun (WGS) entry which is preliminary data.</text>
</comment>
<dbReference type="InterPro" id="IPR014016">
    <property type="entry name" value="UvrD-like_ATP-bd"/>
</dbReference>
<keyword evidence="8" id="KW-0238">DNA-binding</keyword>
<dbReference type="CDD" id="cd17932">
    <property type="entry name" value="DEXQc_UvrD"/>
    <property type="match status" value="1"/>
</dbReference>
<feature type="binding site" evidence="14">
    <location>
        <begin position="31"/>
        <end position="38"/>
    </location>
    <ligand>
        <name>ATP</name>
        <dbReference type="ChEBI" id="CHEBI:30616"/>
    </ligand>
</feature>
<dbReference type="GO" id="GO:0005829">
    <property type="term" value="C:cytosol"/>
    <property type="evidence" value="ECO:0007669"/>
    <property type="project" value="TreeGrafter"/>
</dbReference>
<dbReference type="GO" id="GO:0005524">
    <property type="term" value="F:ATP binding"/>
    <property type="evidence" value="ECO:0007669"/>
    <property type="project" value="UniProtKB-UniRule"/>
</dbReference>
<dbReference type="EC" id="5.6.2.4" evidence="12"/>
<evidence type="ECO:0000259" key="16">
    <source>
        <dbReference type="PROSITE" id="PS51217"/>
    </source>
</evidence>
<keyword evidence="9" id="KW-0234">DNA repair</keyword>
<dbReference type="Pfam" id="PF00580">
    <property type="entry name" value="UvrD-helicase"/>
    <property type="match status" value="1"/>
</dbReference>
<dbReference type="Proteomes" id="UP000298381">
    <property type="component" value="Unassembled WGS sequence"/>
</dbReference>
<dbReference type="PANTHER" id="PTHR11070:SF48">
    <property type="entry name" value="ATP-DEPENDENT HELICASE_NUCLEASE SUBUNIT A"/>
    <property type="match status" value="1"/>
</dbReference>
<comment type="catalytic activity">
    <reaction evidence="11">
        <text>Couples ATP hydrolysis with the unwinding of duplex DNA by translocating in the 3'-5' direction.</text>
        <dbReference type="EC" id="5.6.2.4"/>
    </reaction>
</comment>
<dbReference type="PROSITE" id="PS51217">
    <property type="entry name" value="UVRD_HELICASE_CTER"/>
    <property type="match status" value="1"/>
</dbReference>
<keyword evidence="1" id="KW-0540">Nuclease</keyword>
<dbReference type="Gene3D" id="1.10.486.10">
    <property type="entry name" value="PCRA, domain 4"/>
    <property type="match status" value="1"/>
</dbReference>
<dbReference type="SUPFAM" id="SSF52980">
    <property type="entry name" value="Restriction endonuclease-like"/>
    <property type="match status" value="1"/>
</dbReference>
<sequence length="1062" mass="124655">MIDLAQVMKQYNVNEEQAKALDIHKNIALHAGAGSGKTRVLTRRFLKILFDTDTKIEEIVAITFTKKAALEMKERVLALVNEFLDDETDEDKIFKLKEIKENLVFSNISTFHSFCDGIIKDNYYLIGIDPMYKIIEDVDKKTILKKCAVEVLDLFVEDESNSNNFDLYCSCIKTKYNLKNQILNELINIYTEITTRGDSIKDAIKYSTGNLKNYYCDDENYEDYQSVIDFMLKMVSAIDERYQEEKKTLNLLDFNDLERYTLNLLEKNEIIREMMRNRYRYFLVDEFQDTNEIQLKILQHLTETNGEIEEGKLFIVGDIKQSIYQFRGANYKVFDKITSTIQQNGEKMNLLKNYRSHDKLVDITNEIFKSIMEIYEASETTDSIEGEPGFIYTFITNSDEVQNNKFDLKKLKKERVSEEELLAILEKNENESRAKEADFISERIVELNDKGIKYKDIAILLRNRNNLKEFEKSLKSKNIPYTVLGGIGYYDAQEVKDLINLIKFLYTQDDKRAFLALIRSPFIGLSDNDVIEIFSMIRDVESLELTKGINEKIDILFKLKEKASFLKVHDLLKLADFELDMQKILLVQEDGIQKYRNFEKFFKIATEFDDKGIYSPFEFIEYVENLSQESDKESLAFLDTENSDAVKIMTIHAAKGLEFEAVFIPALDYQLYKNNSANFIYDTSMDDSARLGLCLKTTETQDMFTEIENKKRVENKYEELRILYVGVTRAIRFLSLSGVEKKNSKNTILDELKKLPLNEYEELTSSFKDYIHDSKETMNDKQSTEIDVENIIRNINHNVDYNSKSTVSISKYRTFKDCPQKYYYKYVLRIDDSKLNKDIDLEDYKDIPENDTSDLEKVDALKIGSFVHEVLEDLAINREIDIEQRIQKHLGQINENQRNRIKKLIDNFLKIEKNGKTDKSLQTEVEFRVRLLDSSLVLYGIIDRVDFYEENGVKKIDIIDYKTNRVNGADDENNIKKYYLPQFVGYNYAIKKMYPDVEINHIYMYLLDEGKKLEVVFEKSEEDYILNDIVNIFSKLEVDRENEFLKQKNCDLKCEYGFLCKF</sequence>
<dbReference type="EMBL" id="SRIB01000004">
    <property type="protein sequence ID" value="TFZ40789.1"/>
    <property type="molecule type" value="Genomic_DNA"/>
</dbReference>
<feature type="domain" description="UvrD-like helicase ATP-binding" evidence="15">
    <location>
        <begin position="10"/>
        <end position="357"/>
    </location>
</feature>
<dbReference type="InterPro" id="IPR038726">
    <property type="entry name" value="PDDEXK_AddAB-type"/>
</dbReference>
<dbReference type="GO" id="GO:0043138">
    <property type="term" value="F:3'-5' DNA helicase activity"/>
    <property type="evidence" value="ECO:0007669"/>
    <property type="project" value="UniProtKB-EC"/>
</dbReference>
<evidence type="ECO:0000256" key="12">
    <source>
        <dbReference type="ARBA" id="ARBA00034808"/>
    </source>
</evidence>
<evidence type="ECO:0000256" key="7">
    <source>
        <dbReference type="ARBA" id="ARBA00022840"/>
    </source>
</evidence>
<evidence type="ECO:0000256" key="5">
    <source>
        <dbReference type="ARBA" id="ARBA00022806"/>
    </source>
</evidence>
<accession>A0A4Z0D7F7</accession>
<evidence type="ECO:0000313" key="18">
    <source>
        <dbReference type="Proteomes" id="UP000298381"/>
    </source>
</evidence>
<evidence type="ECO:0000256" key="3">
    <source>
        <dbReference type="ARBA" id="ARBA00022763"/>
    </source>
</evidence>
<dbReference type="Gene3D" id="3.40.50.300">
    <property type="entry name" value="P-loop containing nucleotide triphosphate hydrolases"/>
    <property type="match status" value="3"/>
</dbReference>
<comment type="catalytic activity">
    <reaction evidence="13">
        <text>ATP + H2O = ADP + phosphate + H(+)</text>
        <dbReference type="Rhea" id="RHEA:13065"/>
        <dbReference type="ChEBI" id="CHEBI:15377"/>
        <dbReference type="ChEBI" id="CHEBI:15378"/>
        <dbReference type="ChEBI" id="CHEBI:30616"/>
        <dbReference type="ChEBI" id="CHEBI:43474"/>
        <dbReference type="ChEBI" id="CHEBI:456216"/>
        <dbReference type="EC" id="5.6.2.4"/>
    </reaction>
</comment>
<dbReference type="RefSeq" id="WP_135270815.1">
    <property type="nucleotide sequence ID" value="NZ_SRIB01000004.1"/>
</dbReference>
<evidence type="ECO:0000256" key="2">
    <source>
        <dbReference type="ARBA" id="ARBA00022741"/>
    </source>
</evidence>
<name>A0A4Z0D7F7_9FIRM</name>
<evidence type="ECO:0000256" key="6">
    <source>
        <dbReference type="ARBA" id="ARBA00022839"/>
    </source>
</evidence>
<dbReference type="InterPro" id="IPR027417">
    <property type="entry name" value="P-loop_NTPase"/>
</dbReference>
<keyword evidence="7 14" id="KW-0067">ATP-binding</keyword>
<dbReference type="InterPro" id="IPR000212">
    <property type="entry name" value="DNA_helicase_UvrD/REP"/>
</dbReference>
<evidence type="ECO:0000259" key="15">
    <source>
        <dbReference type="PROSITE" id="PS51198"/>
    </source>
</evidence>
<dbReference type="InterPro" id="IPR011335">
    <property type="entry name" value="Restrct_endonuc-II-like"/>
</dbReference>
<keyword evidence="10" id="KW-0413">Isomerase</keyword>
<feature type="domain" description="UvrD-like helicase C-terminal" evidence="16">
    <location>
        <begin position="390"/>
        <end position="656"/>
    </location>
</feature>
<dbReference type="Pfam" id="PF13361">
    <property type="entry name" value="UvrD_C"/>
    <property type="match status" value="1"/>
</dbReference>
<evidence type="ECO:0000256" key="1">
    <source>
        <dbReference type="ARBA" id="ARBA00022722"/>
    </source>
</evidence>